<evidence type="ECO:0000313" key="1">
    <source>
        <dbReference type="EMBL" id="TVT25149.1"/>
    </source>
</evidence>
<sequence>MASVVGKRINGRTYYYLVEPARVEGRPRIVAQRYLGSADDIAAAFDGGGSAPTVPADSRHLAFGAVAAVWATLER</sequence>
<dbReference type="Proteomes" id="UP000320011">
    <property type="component" value="Unassembled WGS sequence"/>
</dbReference>
<reference evidence="1 2" key="1">
    <citation type="submission" date="2019-07" db="EMBL/GenBank/DDBJ databases">
        <authorList>
            <person name="Duangmal K."/>
            <person name="Teo W.F.A."/>
        </authorList>
    </citation>
    <scope>NUCLEOTIDE SEQUENCE [LARGE SCALE GENOMIC DNA]</scope>
    <source>
        <strain evidence="1 2">TBRC 6029</strain>
    </source>
</reference>
<dbReference type="AlphaFoldDB" id="A0A558ALJ4"/>
<reference evidence="1 2" key="2">
    <citation type="submission" date="2019-08" db="EMBL/GenBank/DDBJ databases">
        <title>Amycolatopsis acidicola sp. nov., isolated from peat swamp forest soil.</title>
        <authorList>
            <person name="Srisuk N."/>
        </authorList>
    </citation>
    <scope>NUCLEOTIDE SEQUENCE [LARGE SCALE GENOMIC DNA]</scope>
    <source>
        <strain evidence="1 2">TBRC 6029</strain>
    </source>
</reference>
<protein>
    <submittedName>
        <fullName evidence="1">Transposase</fullName>
    </submittedName>
</protein>
<gene>
    <name evidence="1" type="ORF">FNH05_32280</name>
</gene>
<accession>A0A558ALJ4</accession>
<comment type="caution">
    <text evidence="1">The sequence shown here is derived from an EMBL/GenBank/DDBJ whole genome shotgun (WGS) entry which is preliminary data.</text>
</comment>
<keyword evidence="2" id="KW-1185">Reference proteome</keyword>
<proteinExistence type="predicted"/>
<evidence type="ECO:0000313" key="2">
    <source>
        <dbReference type="Proteomes" id="UP000320011"/>
    </source>
</evidence>
<organism evidence="1 2">
    <name type="scientific">Amycolatopsis rhizosphaerae</name>
    <dbReference type="NCBI Taxonomy" id="2053003"/>
    <lineage>
        <taxon>Bacteria</taxon>
        <taxon>Bacillati</taxon>
        <taxon>Actinomycetota</taxon>
        <taxon>Actinomycetes</taxon>
        <taxon>Pseudonocardiales</taxon>
        <taxon>Pseudonocardiaceae</taxon>
        <taxon>Amycolatopsis</taxon>
    </lineage>
</organism>
<name>A0A558ALJ4_9PSEU</name>
<feature type="non-terminal residue" evidence="1">
    <location>
        <position position="75"/>
    </location>
</feature>
<dbReference type="EMBL" id="VJWX01000527">
    <property type="protein sequence ID" value="TVT25149.1"/>
    <property type="molecule type" value="Genomic_DNA"/>
</dbReference>